<dbReference type="Proteomes" id="UP001612928">
    <property type="component" value="Unassembled WGS sequence"/>
</dbReference>
<dbReference type="Pfam" id="PF03372">
    <property type="entry name" value="Exo_endo_phos"/>
    <property type="match status" value="1"/>
</dbReference>
<dbReference type="RefSeq" id="WP_397023054.1">
    <property type="nucleotide sequence ID" value="NZ_JBITMB010000005.1"/>
</dbReference>
<keyword evidence="3" id="KW-0378">Hydrolase</keyword>
<keyword evidence="3" id="KW-0255">Endonuclease</keyword>
<comment type="caution">
    <text evidence="3">The sequence shown here is derived from an EMBL/GenBank/DDBJ whole genome shotgun (WGS) entry which is preliminary data.</text>
</comment>
<gene>
    <name evidence="3" type="ORF">ACIBP5_23825</name>
</gene>
<dbReference type="InterPro" id="IPR005135">
    <property type="entry name" value="Endo/exonuclease/phosphatase"/>
</dbReference>
<feature type="chain" id="PRO_5047188815" evidence="1">
    <location>
        <begin position="24"/>
        <end position="297"/>
    </location>
</feature>
<accession>A0ABW8A8B1</accession>
<dbReference type="EMBL" id="JBITMB010000005">
    <property type="protein sequence ID" value="MFI7443010.1"/>
    <property type="molecule type" value="Genomic_DNA"/>
</dbReference>
<dbReference type="Gene3D" id="3.60.10.10">
    <property type="entry name" value="Endonuclease/exonuclease/phosphatase"/>
    <property type="match status" value="1"/>
</dbReference>
<evidence type="ECO:0000313" key="3">
    <source>
        <dbReference type="EMBL" id="MFI7443010.1"/>
    </source>
</evidence>
<keyword evidence="4" id="KW-1185">Reference proteome</keyword>
<evidence type="ECO:0000259" key="2">
    <source>
        <dbReference type="Pfam" id="PF03372"/>
    </source>
</evidence>
<dbReference type="SUPFAM" id="SSF56219">
    <property type="entry name" value="DNase I-like"/>
    <property type="match status" value="1"/>
</dbReference>
<evidence type="ECO:0000313" key="4">
    <source>
        <dbReference type="Proteomes" id="UP001612928"/>
    </source>
</evidence>
<keyword evidence="3" id="KW-0540">Nuclease</keyword>
<feature type="signal peptide" evidence="1">
    <location>
        <begin position="1"/>
        <end position="23"/>
    </location>
</feature>
<sequence>MKRRPTWAAIAALAMMAPAPAPAVAETRTELAVMTWNVCTATNSACGLYRADAARLARTVGEYATSRPIRPDVLFLQEFCTGADQALEAGLRQRTGRTWLVRSWSLTSASGAPYTCHPDWQGRPRGVQSIAIAVAADTATFQAHPLPAPPWYVRRAVLCATIAAKRVHACGTHLSVGTAYDDREPGAPYRTRQIRRLMAHAAKPGHHSVFGGDLNVAPPDSGTGSAAGRRAVAPVYRAYRECDQRGTGRTGRWTHSAGDRRKKLDYLFAPRGSVLRCHVAAATPLSDHRPVYVAVTF</sequence>
<name>A0ABW8A8B1_9ACTN</name>
<reference evidence="3 4" key="1">
    <citation type="submission" date="2024-10" db="EMBL/GenBank/DDBJ databases">
        <title>The Natural Products Discovery Center: Release of the First 8490 Sequenced Strains for Exploring Actinobacteria Biosynthetic Diversity.</title>
        <authorList>
            <person name="Kalkreuter E."/>
            <person name="Kautsar S.A."/>
            <person name="Yang D."/>
            <person name="Bader C.D."/>
            <person name="Teijaro C.N."/>
            <person name="Fluegel L."/>
            <person name="Davis C.M."/>
            <person name="Simpson J.R."/>
            <person name="Lauterbach L."/>
            <person name="Steele A.D."/>
            <person name="Gui C."/>
            <person name="Meng S."/>
            <person name="Li G."/>
            <person name="Viehrig K."/>
            <person name="Ye F."/>
            <person name="Su P."/>
            <person name="Kiefer A.F."/>
            <person name="Nichols A."/>
            <person name="Cepeda A.J."/>
            <person name="Yan W."/>
            <person name="Fan B."/>
            <person name="Jiang Y."/>
            <person name="Adhikari A."/>
            <person name="Zheng C.-J."/>
            <person name="Schuster L."/>
            <person name="Cowan T.M."/>
            <person name="Smanski M.J."/>
            <person name="Chevrette M.G."/>
            <person name="De Carvalho L.P.S."/>
            <person name="Shen B."/>
        </authorList>
    </citation>
    <scope>NUCLEOTIDE SEQUENCE [LARGE SCALE GENOMIC DNA]</scope>
    <source>
        <strain evidence="3 4">NPDC049503</strain>
    </source>
</reference>
<dbReference type="GO" id="GO:0004519">
    <property type="term" value="F:endonuclease activity"/>
    <property type="evidence" value="ECO:0007669"/>
    <property type="project" value="UniProtKB-KW"/>
</dbReference>
<feature type="domain" description="Endonuclease/exonuclease/phosphatase" evidence="2">
    <location>
        <begin position="34"/>
        <end position="288"/>
    </location>
</feature>
<proteinExistence type="predicted"/>
<evidence type="ECO:0000256" key="1">
    <source>
        <dbReference type="SAM" id="SignalP"/>
    </source>
</evidence>
<protein>
    <submittedName>
        <fullName evidence="3">Endonuclease/exonuclease/phosphatase family protein</fullName>
    </submittedName>
</protein>
<organism evidence="3 4">
    <name type="scientific">Nonomuraea indica</name>
    <dbReference type="NCBI Taxonomy" id="1581193"/>
    <lineage>
        <taxon>Bacteria</taxon>
        <taxon>Bacillati</taxon>
        <taxon>Actinomycetota</taxon>
        <taxon>Actinomycetes</taxon>
        <taxon>Streptosporangiales</taxon>
        <taxon>Streptosporangiaceae</taxon>
        <taxon>Nonomuraea</taxon>
    </lineage>
</organism>
<keyword evidence="1" id="KW-0732">Signal</keyword>
<dbReference type="InterPro" id="IPR036691">
    <property type="entry name" value="Endo/exonu/phosph_ase_sf"/>
</dbReference>